<organism evidence="1 2">
    <name type="scientific">Trifolium pratense</name>
    <name type="common">Red clover</name>
    <dbReference type="NCBI Taxonomy" id="57577"/>
    <lineage>
        <taxon>Eukaryota</taxon>
        <taxon>Viridiplantae</taxon>
        <taxon>Streptophyta</taxon>
        <taxon>Embryophyta</taxon>
        <taxon>Tracheophyta</taxon>
        <taxon>Spermatophyta</taxon>
        <taxon>Magnoliopsida</taxon>
        <taxon>eudicotyledons</taxon>
        <taxon>Gunneridae</taxon>
        <taxon>Pentapetalae</taxon>
        <taxon>rosids</taxon>
        <taxon>fabids</taxon>
        <taxon>Fabales</taxon>
        <taxon>Fabaceae</taxon>
        <taxon>Papilionoideae</taxon>
        <taxon>50 kb inversion clade</taxon>
        <taxon>NPAAA clade</taxon>
        <taxon>Hologalegina</taxon>
        <taxon>IRL clade</taxon>
        <taxon>Trifolieae</taxon>
        <taxon>Trifolium</taxon>
    </lineage>
</organism>
<evidence type="ECO:0000313" key="1">
    <source>
        <dbReference type="EMBL" id="PNY00355.1"/>
    </source>
</evidence>
<proteinExistence type="predicted"/>
<gene>
    <name evidence="1" type="ORF">L195_g023635</name>
</gene>
<protein>
    <submittedName>
        <fullName evidence="1">Uncharacterized protein</fullName>
    </submittedName>
</protein>
<name>A0A2K3NBF8_TRIPR</name>
<dbReference type="EMBL" id="ASHM01018831">
    <property type="protein sequence ID" value="PNY00355.1"/>
    <property type="molecule type" value="Genomic_DNA"/>
</dbReference>
<comment type="caution">
    <text evidence="1">The sequence shown here is derived from an EMBL/GenBank/DDBJ whole genome shotgun (WGS) entry which is preliminary data.</text>
</comment>
<sequence>MRDNLQNWKQARCPAIARARTETAPDLLSWSKPPRGSLKVSYAISMLRSTWLNTMRTSFIQIETDCLHVMHCLNNKSQYNTEFGSILM</sequence>
<accession>A0A2K3NBF8</accession>
<evidence type="ECO:0000313" key="2">
    <source>
        <dbReference type="Proteomes" id="UP000236291"/>
    </source>
</evidence>
<dbReference type="Proteomes" id="UP000236291">
    <property type="component" value="Unassembled WGS sequence"/>
</dbReference>
<dbReference type="AlphaFoldDB" id="A0A2K3NBF8"/>
<reference evidence="1 2" key="2">
    <citation type="journal article" date="2017" name="Front. Plant Sci.">
        <title>Gene Classification and Mining of Molecular Markers Useful in Red Clover (Trifolium pratense) Breeding.</title>
        <authorList>
            <person name="Istvanek J."/>
            <person name="Dluhosova J."/>
            <person name="Dluhos P."/>
            <person name="Patkova L."/>
            <person name="Nedelnik J."/>
            <person name="Repkova J."/>
        </authorList>
    </citation>
    <scope>NUCLEOTIDE SEQUENCE [LARGE SCALE GENOMIC DNA]</scope>
    <source>
        <strain evidence="2">cv. Tatra</strain>
        <tissue evidence="1">Young leaves</tissue>
    </source>
</reference>
<reference evidence="1 2" key="1">
    <citation type="journal article" date="2014" name="Am. J. Bot.">
        <title>Genome assembly and annotation for red clover (Trifolium pratense; Fabaceae).</title>
        <authorList>
            <person name="Istvanek J."/>
            <person name="Jaros M."/>
            <person name="Krenek A."/>
            <person name="Repkova J."/>
        </authorList>
    </citation>
    <scope>NUCLEOTIDE SEQUENCE [LARGE SCALE GENOMIC DNA]</scope>
    <source>
        <strain evidence="2">cv. Tatra</strain>
        <tissue evidence="1">Young leaves</tissue>
    </source>
</reference>